<keyword evidence="2" id="KW-0378">Hydrolase</keyword>
<dbReference type="GO" id="GO:0005829">
    <property type="term" value="C:cytosol"/>
    <property type="evidence" value="ECO:0007669"/>
    <property type="project" value="TreeGrafter"/>
</dbReference>
<dbReference type="EMBL" id="JAUHHV010000011">
    <property type="protein sequence ID" value="KAK1407791.1"/>
    <property type="molecule type" value="Genomic_DNA"/>
</dbReference>
<keyword evidence="1" id="KW-0547">Nucleotide-binding</keyword>
<evidence type="ECO:0000256" key="4">
    <source>
        <dbReference type="ARBA" id="ARBA00022840"/>
    </source>
</evidence>
<keyword evidence="3" id="KW-0347">Helicase</keyword>
<dbReference type="Proteomes" id="UP001229421">
    <property type="component" value="Unassembled WGS sequence"/>
</dbReference>
<dbReference type="PROSITE" id="PS51195">
    <property type="entry name" value="Q_MOTIF"/>
    <property type="match status" value="1"/>
</dbReference>
<feature type="short sequence motif" description="Q motif" evidence="5">
    <location>
        <begin position="107"/>
        <end position="135"/>
    </location>
</feature>
<proteinExistence type="predicted"/>
<reference evidence="8" key="1">
    <citation type="journal article" date="2023" name="bioRxiv">
        <title>Improved chromosome-level genome assembly for marigold (Tagetes erecta).</title>
        <authorList>
            <person name="Jiang F."/>
            <person name="Yuan L."/>
            <person name="Wang S."/>
            <person name="Wang H."/>
            <person name="Xu D."/>
            <person name="Wang A."/>
            <person name="Fan W."/>
        </authorList>
    </citation>
    <scope>NUCLEOTIDE SEQUENCE</scope>
    <source>
        <strain evidence="8">WSJ</strain>
        <tissue evidence="8">Leaf</tissue>
    </source>
</reference>
<keyword evidence="9" id="KW-1185">Reference proteome</keyword>
<evidence type="ECO:0000256" key="6">
    <source>
        <dbReference type="SAM" id="MobiDB-lite"/>
    </source>
</evidence>
<sequence>MEDLEFAFEPPSDEEIEYEDVSSVAEEHTRRSTTSIDDKISKLIQQRGHAEIIPEKDEVDEDDSSDSEPDRQEDFRPEDDDEVPTTAGGGNNRSFFAKADGVSFHANSFMDLHLSRPLLRACEALGYTIPTPIQAACIPLALTGRDICGSAITGSGKLSPVLTCCDSVFNLPHRTHL</sequence>
<name>A0AAD8NH43_TARER</name>
<feature type="compositionally biased region" description="Acidic residues" evidence="6">
    <location>
        <begin position="57"/>
        <end position="67"/>
    </location>
</feature>
<dbReference type="InterPro" id="IPR014014">
    <property type="entry name" value="RNA_helicase_DEAD_Q_motif"/>
</dbReference>
<organism evidence="8 9">
    <name type="scientific">Tagetes erecta</name>
    <name type="common">African marigold</name>
    <dbReference type="NCBI Taxonomy" id="13708"/>
    <lineage>
        <taxon>Eukaryota</taxon>
        <taxon>Viridiplantae</taxon>
        <taxon>Streptophyta</taxon>
        <taxon>Embryophyta</taxon>
        <taxon>Tracheophyta</taxon>
        <taxon>Spermatophyta</taxon>
        <taxon>Magnoliopsida</taxon>
        <taxon>eudicotyledons</taxon>
        <taxon>Gunneridae</taxon>
        <taxon>Pentapetalae</taxon>
        <taxon>asterids</taxon>
        <taxon>campanulids</taxon>
        <taxon>Asterales</taxon>
        <taxon>Asteraceae</taxon>
        <taxon>Asteroideae</taxon>
        <taxon>Heliantheae alliance</taxon>
        <taxon>Tageteae</taxon>
        <taxon>Tagetes</taxon>
    </lineage>
</organism>
<dbReference type="AlphaFoldDB" id="A0AAD8NH43"/>
<dbReference type="InterPro" id="IPR050079">
    <property type="entry name" value="DEAD_box_RNA_helicase"/>
</dbReference>
<dbReference type="GO" id="GO:0005524">
    <property type="term" value="F:ATP binding"/>
    <property type="evidence" value="ECO:0007669"/>
    <property type="project" value="UniProtKB-KW"/>
</dbReference>
<evidence type="ECO:0000256" key="1">
    <source>
        <dbReference type="ARBA" id="ARBA00022741"/>
    </source>
</evidence>
<dbReference type="PANTHER" id="PTHR47959">
    <property type="entry name" value="ATP-DEPENDENT RNA HELICASE RHLE-RELATED"/>
    <property type="match status" value="1"/>
</dbReference>
<evidence type="ECO:0000313" key="8">
    <source>
        <dbReference type="EMBL" id="KAK1407791.1"/>
    </source>
</evidence>
<feature type="domain" description="DEAD-box RNA helicase Q" evidence="7">
    <location>
        <begin position="107"/>
        <end position="135"/>
    </location>
</feature>
<dbReference type="GO" id="GO:0003724">
    <property type="term" value="F:RNA helicase activity"/>
    <property type="evidence" value="ECO:0007669"/>
    <property type="project" value="InterPro"/>
</dbReference>
<feature type="region of interest" description="Disordered" evidence="6">
    <location>
        <begin position="1"/>
        <end position="92"/>
    </location>
</feature>
<evidence type="ECO:0000256" key="5">
    <source>
        <dbReference type="PROSITE-ProRule" id="PRU00552"/>
    </source>
</evidence>
<evidence type="ECO:0000259" key="7">
    <source>
        <dbReference type="PROSITE" id="PS51195"/>
    </source>
</evidence>
<feature type="compositionally biased region" description="Basic and acidic residues" evidence="6">
    <location>
        <begin position="25"/>
        <end position="41"/>
    </location>
</feature>
<protein>
    <recommendedName>
        <fullName evidence="7">DEAD-box RNA helicase Q domain-containing protein</fullName>
    </recommendedName>
</protein>
<keyword evidence="4" id="KW-0067">ATP-binding</keyword>
<comment type="caution">
    <text evidence="8">The sequence shown here is derived from an EMBL/GenBank/DDBJ whole genome shotgun (WGS) entry which is preliminary data.</text>
</comment>
<dbReference type="InterPro" id="IPR027417">
    <property type="entry name" value="P-loop_NTPase"/>
</dbReference>
<dbReference type="GO" id="GO:0016787">
    <property type="term" value="F:hydrolase activity"/>
    <property type="evidence" value="ECO:0007669"/>
    <property type="project" value="UniProtKB-KW"/>
</dbReference>
<evidence type="ECO:0000313" key="9">
    <source>
        <dbReference type="Proteomes" id="UP001229421"/>
    </source>
</evidence>
<accession>A0AAD8NH43</accession>
<dbReference type="PANTHER" id="PTHR47959:SF14">
    <property type="entry name" value="DEAD-BOX ATP-DEPENDENT RNA HELICASE 28"/>
    <property type="match status" value="1"/>
</dbReference>
<evidence type="ECO:0000256" key="2">
    <source>
        <dbReference type="ARBA" id="ARBA00022801"/>
    </source>
</evidence>
<gene>
    <name evidence="8" type="ORF">QVD17_39418</name>
</gene>
<dbReference type="SUPFAM" id="SSF52540">
    <property type="entry name" value="P-loop containing nucleoside triphosphate hydrolases"/>
    <property type="match status" value="1"/>
</dbReference>
<feature type="compositionally biased region" description="Acidic residues" evidence="6">
    <location>
        <begin position="1"/>
        <end position="20"/>
    </location>
</feature>
<evidence type="ECO:0000256" key="3">
    <source>
        <dbReference type="ARBA" id="ARBA00022806"/>
    </source>
</evidence>
<dbReference type="Gene3D" id="3.40.50.300">
    <property type="entry name" value="P-loop containing nucleotide triphosphate hydrolases"/>
    <property type="match status" value="1"/>
</dbReference>